<dbReference type="Proteomes" id="UP001596186">
    <property type="component" value="Unassembled WGS sequence"/>
</dbReference>
<dbReference type="Gene3D" id="1.10.10.10">
    <property type="entry name" value="Winged helix-like DNA-binding domain superfamily/Winged helix DNA-binding domain"/>
    <property type="match status" value="1"/>
</dbReference>
<comment type="caution">
    <text evidence="5">The sequence shown here is derived from an EMBL/GenBank/DDBJ whole genome shotgun (WGS) entry which is preliminary data.</text>
</comment>
<organism evidence="5 6">
    <name type="scientific">Companilactobacillus baiquanensis</name>
    <dbReference type="NCBI Taxonomy" id="2486005"/>
    <lineage>
        <taxon>Bacteria</taxon>
        <taxon>Bacillati</taxon>
        <taxon>Bacillota</taxon>
        <taxon>Bacilli</taxon>
        <taxon>Lactobacillales</taxon>
        <taxon>Lactobacillaceae</taxon>
        <taxon>Companilactobacillus</taxon>
    </lineage>
</organism>
<sequence>MYENEFDATMQLIRGKWKIRILYELNSDPHTRFNALQRNLDPVTHKILSEQIQQMINDGLVKRIDFHEQPLHIEYHLTKRGQSLIPVVDAICDWGLANIDTSKLKQTLCN</sequence>
<gene>
    <name evidence="5" type="ORF">ACFP1F_00105</name>
</gene>
<protein>
    <submittedName>
        <fullName evidence="5">Winged helix-turn-helix transcriptional regulator</fullName>
    </submittedName>
</protein>
<reference evidence="6" key="1">
    <citation type="journal article" date="2019" name="Int. J. Syst. Evol. Microbiol.">
        <title>The Global Catalogue of Microorganisms (GCM) 10K type strain sequencing project: providing services to taxonomists for standard genome sequencing and annotation.</title>
        <authorList>
            <consortium name="The Broad Institute Genomics Platform"/>
            <consortium name="The Broad Institute Genome Sequencing Center for Infectious Disease"/>
            <person name="Wu L."/>
            <person name="Ma J."/>
        </authorList>
    </citation>
    <scope>NUCLEOTIDE SEQUENCE [LARGE SCALE GENOMIC DNA]</scope>
    <source>
        <strain evidence="6">CCM 8895</strain>
    </source>
</reference>
<dbReference type="RefSeq" id="WP_125591407.1">
    <property type="nucleotide sequence ID" value="NZ_JBHSSN010000002.1"/>
</dbReference>
<evidence type="ECO:0000259" key="4">
    <source>
        <dbReference type="PROSITE" id="PS51118"/>
    </source>
</evidence>
<keyword evidence="6" id="KW-1185">Reference proteome</keyword>
<keyword evidence="1" id="KW-0805">Transcription regulation</keyword>
<dbReference type="PANTHER" id="PTHR33204:SF29">
    <property type="entry name" value="TRANSCRIPTIONAL REGULATOR"/>
    <property type="match status" value="1"/>
</dbReference>
<dbReference type="Pfam" id="PF01638">
    <property type="entry name" value="HxlR"/>
    <property type="match status" value="1"/>
</dbReference>
<name>A0ABW1UTN8_9LACO</name>
<accession>A0ABW1UTN8</accession>
<dbReference type="PANTHER" id="PTHR33204">
    <property type="entry name" value="TRANSCRIPTIONAL REGULATOR, MARR FAMILY"/>
    <property type="match status" value="1"/>
</dbReference>
<dbReference type="InterPro" id="IPR036388">
    <property type="entry name" value="WH-like_DNA-bd_sf"/>
</dbReference>
<dbReference type="InterPro" id="IPR002577">
    <property type="entry name" value="HTH_HxlR"/>
</dbReference>
<keyword evidence="3" id="KW-0804">Transcription</keyword>
<keyword evidence="2" id="KW-0238">DNA-binding</keyword>
<dbReference type="InterPro" id="IPR036390">
    <property type="entry name" value="WH_DNA-bd_sf"/>
</dbReference>
<dbReference type="PROSITE" id="PS51118">
    <property type="entry name" value="HTH_HXLR"/>
    <property type="match status" value="1"/>
</dbReference>
<evidence type="ECO:0000256" key="1">
    <source>
        <dbReference type="ARBA" id="ARBA00023015"/>
    </source>
</evidence>
<dbReference type="EMBL" id="JBHSSN010000002">
    <property type="protein sequence ID" value="MFC6322169.1"/>
    <property type="molecule type" value="Genomic_DNA"/>
</dbReference>
<feature type="domain" description="HTH hxlR-type" evidence="4">
    <location>
        <begin position="4"/>
        <end position="103"/>
    </location>
</feature>
<evidence type="ECO:0000256" key="2">
    <source>
        <dbReference type="ARBA" id="ARBA00023125"/>
    </source>
</evidence>
<evidence type="ECO:0000313" key="6">
    <source>
        <dbReference type="Proteomes" id="UP001596186"/>
    </source>
</evidence>
<evidence type="ECO:0000313" key="5">
    <source>
        <dbReference type="EMBL" id="MFC6322169.1"/>
    </source>
</evidence>
<evidence type="ECO:0000256" key="3">
    <source>
        <dbReference type="ARBA" id="ARBA00023163"/>
    </source>
</evidence>
<proteinExistence type="predicted"/>
<dbReference type="SUPFAM" id="SSF46785">
    <property type="entry name" value="Winged helix' DNA-binding domain"/>
    <property type="match status" value="1"/>
</dbReference>